<protein>
    <submittedName>
        <fullName evidence="1">Uncharacterized protein</fullName>
    </submittedName>
</protein>
<reference evidence="1" key="1">
    <citation type="journal article" date="2020" name="Stud. Mycol.">
        <title>101 Dothideomycetes genomes: a test case for predicting lifestyles and emergence of pathogens.</title>
        <authorList>
            <person name="Haridas S."/>
            <person name="Albert R."/>
            <person name="Binder M."/>
            <person name="Bloem J."/>
            <person name="Labutti K."/>
            <person name="Salamov A."/>
            <person name="Andreopoulos B."/>
            <person name="Baker S."/>
            <person name="Barry K."/>
            <person name="Bills G."/>
            <person name="Bluhm B."/>
            <person name="Cannon C."/>
            <person name="Castanera R."/>
            <person name="Culley D."/>
            <person name="Daum C."/>
            <person name="Ezra D."/>
            <person name="Gonzalez J."/>
            <person name="Henrissat B."/>
            <person name="Kuo A."/>
            <person name="Liang C."/>
            <person name="Lipzen A."/>
            <person name="Lutzoni F."/>
            <person name="Magnuson J."/>
            <person name="Mondo S."/>
            <person name="Nolan M."/>
            <person name="Ohm R."/>
            <person name="Pangilinan J."/>
            <person name="Park H.-J."/>
            <person name="Ramirez L."/>
            <person name="Alfaro M."/>
            <person name="Sun H."/>
            <person name="Tritt A."/>
            <person name="Yoshinaga Y."/>
            <person name="Zwiers L.-H."/>
            <person name="Turgeon B."/>
            <person name="Goodwin S."/>
            <person name="Spatafora J."/>
            <person name="Crous P."/>
            <person name="Grigoriev I."/>
        </authorList>
    </citation>
    <scope>NUCLEOTIDE SEQUENCE</scope>
    <source>
        <strain evidence="1">CBS 525.71</strain>
    </source>
</reference>
<dbReference type="EMBL" id="MU006733">
    <property type="protein sequence ID" value="KAF2624054.1"/>
    <property type="molecule type" value="Genomic_DNA"/>
</dbReference>
<sequence length="220" mass="24294">MGPGAERPFAAFSHQTRRIDEIYQAALAEGSIITLWHGGDEKNHWKKEGALFNYAPANFGQIYPVFKGADAAYAGLFVFAWSIQSNTNNDDDAVLRHSSVATFTSGHSFQSTPSYNYPTEGTFVSWAQIGAILKDTPHPEGAKLLHIYLLSDEYQKNVEYSTRQDVLAPPGAENILVQPNTNAPEFAACMADRTTVGRLRFFFEDRIGTAQGLSPLEDDL</sequence>
<accession>A0ACB6RT03</accession>
<comment type="caution">
    <text evidence="1">The sequence shown here is derived from an EMBL/GenBank/DDBJ whole genome shotgun (WGS) entry which is preliminary data.</text>
</comment>
<proteinExistence type="predicted"/>
<organism evidence="1 2">
    <name type="scientific">Macroventuria anomochaeta</name>
    <dbReference type="NCBI Taxonomy" id="301207"/>
    <lineage>
        <taxon>Eukaryota</taxon>
        <taxon>Fungi</taxon>
        <taxon>Dikarya</taxon>
        <taxon>Ascomycota</taxon>
        <taxon>Pezizomycotina</taxon>
        <taxon>Dothideomycetes</taxon>
        <taxon>Pleosporomycetidae</taxon>
        <taxon>Pleosporales</taxon>
        <taxon>Pleosporineae</taxon>
        <taxon>Didymellaceae</taxon>
        <taxon>Macroventuria</taxon>
    </lineage>
</organism>
<evidence type="ECO:0000313" key="2">
    <source>
        <dbReference type="Proteomes" id="UP000799754"/>
    </source>
</evidence>
<evidence type="ECO:0000313" key="1">
    <source>
        <dbReference type="EMBL" id="KAF2624054.1"/>
    </source>
</evidence>
<keyword evidence="2" id="KW-1185">Reference proteome</keyword>
<dbReference type="Proteomes" id="UP000799754">
    <property type="component" value="Unassembled WGS sequence"/>
</dbReference>
<name>A0ACB6RT03_9PLEO</name>
<gene>
    <name evidence="1" type="ORF">BU25DRAFT_433840</name>
</gene>